<reference evidence="2" key="1">
    <citation type="journal article" date="2019" name="Int. J. Syst. Evol. Microbiol.">
        <title>The Global Catalogue of Microorganisms (GCM) 10K type strain sequencing project: providing services to taxonomists for standard genome sequencing and annotation.</title>
        <authorList>
            <consortium name="The Broad Institute Genomics Platform"/>
            <consortium name="The Broad Institute Genome Sequencing Center for Infectious Disease"/>
            <person name="Wu L."/>
            <person name="Ma J."/>
        </authorList>
    </citation>
    <scope>NUCLEOTIDE SEQUENCE [LARGE SCALE GENOMIC DNA]</scope>
    <source>
        <strain evidence="2">CCUG 62793</strain>
    </source>
</reference>
<dbReference type="EMBL" id="JBHUIG010000003">
    <property type="protein sequence ID" value="MFD2317884.1"/>
    <property type="molecule type" value="Genomic_DNA"/>
</dbReference>
<protein>
    <submittedName>
        <fullName evidence="1">Uncharacterized protein</fullName>
    </submittedName>
</protein>
<evidence type="ECO:0000313" key="2">
    <source>
        <dbReference type="Proteomes" id="UP001597287"/>
    </source>
</evidence>
<evidence type="ECO:0000313" key="1">
    <source>
        <dbReference type="EMBL" id="MFD2317884.1"/>
    </source>
</evidence>
<proteinExistence type="predicted"/>
<gene>
    <name evidence="1" type="ORF">ACFSPV_04160</name>
</gene>
<organism evidence="1 2">
    <name type="scientific">Delftia deserti</name>
    <dbReference type="NCBI Taxonomy" id="1651218"/>
    <lineage>
        <taxon>Bacteria</taxon>
        <taxon>Pseudomonadati</taxon>
        <taxon>Pseudomonadota</taxon>
        <taxon>Betaproteobacteria</taxon>
        <taxon>Burkholderiales</taxon>
        <taxon>Comamonadaceae</taxon>
        <taxon>Delftia</taxon>
    </lineage>
</organism>
<keyword evidence="2" id="KW-1185">Reference proteome</keyword>
<dbReference type="RefSeq" id="WP_380104606.1">
    <property type="nucleotide sequence ID" value="NZ_JBHSIH010000001.1"/>
</dbReference>
<accession>A0ABW5EMP2</accession>
<name>A0ABW5EMP2_9BURK</name>
<comment type="caution">
    <text evidence="1">The sequence shown here is derived from an EMBL/GenBank/DDBJ whole genome shotgun (WGS) entry which is preliminary data.</text>
</comment>
<dbReference type="Proteomes" id="UP001597287">
    <property type="component" value="Unassembled WGS sequence"/>
</dbReference>
<sequence length="101" mass="10616">MSARPKTTAWGRGKKADIASAGFQAIELTVQDLLGYARKRRTEDEAGPATVVNGMVWLGQVFPHASAARGVDAPLQATAGRPFPSGQRHALCSCLGRLLGA</sequence>